<sequence>MVDFCCGANDFCLLMKEKLDAAGKKCHFKNFDVIKPMNDFNFEQRDWMKVQPKELPTGSQ</sequence>
<dbReference type="PANTHER" id="PTHR46235">
    <property type="entry name" value="PHD FINGER-CONTAINING PROTEIN DDB_G0268158"/>
    <property type="match status" value="1"/>
</dbReference>
<reference evidence="2 3" key="1">
    <citation type="submission" date="2015-01" db="EMBL/GenBank/DDBJ databases">
        <title>Evolution of Trichinella species and genotypes.</title>
        <authorList>
            <person name="Korhonen P.K."/>
            <person name="Edoardo P."/>
            <person name="Giuseppe L.R."/>
            <person name="Gasser R.B."/>
        </authorList>
    </citation>
    <scope>NUCLEOTIDE SEQUENCE [LARGE SCALE GENOMIC DNA]</scope>
    <source>
        <strain evidence="2">ISS1980</strain>
    </source>
</reference>
<dbReference type="STRING" id="268474.A0A0V1LX64"/>
<evidence type="ECO:0000313" key="2">
    <source>
        <dbReference type="EMBL" id="KRZ64112.1"/>
    </source>
</evidence>
<dbReference type="EMBL" id="JYDO01001464">
    <property type="protein sequence ID" value="KRZ64112.1"/>
    <property type="molecule type" value="Genomic_DNA"/>
</dbReference>
<name>A0A0V1LX64_9BILA</name>
<keyword evidence="3" id="KW-1185">Reference proteome</keyword>
<feature type="domain" description="DM2" evidence="1">
    <location>
        <begin position="1"/>
        <end position="60"/>
    </location>
</feature>
<dbReference type="AlphaFoldDB" id="A0A0V1LX64"/>
<dbReference type="Pfam" id="PF26055">
    <property type="entry name" value="Mtase_EDM2"/>
    <property type="match status" value="1"/>
</dbReference>
<comment type="caution">
    <text evidence="2">The sequence shown here is derived from an EMBL/GenBank/DDBJ whole genome shotgun (WGS) entry which is preliminary data.</text>
</comment>
<gene>
    <name evidence="2" type="ORF">T10_5812</name>
</gene>
<dbReference type="Proteomes" id="UP000054843">
    <property type="component" value="Unassembled WGS sequence"/>
</dbReference>
<dbReference type="PANTHER" id="PTHR46235:SF3">
    <property type="entry name" value="PHD FINGER-CONTAINING PROTEIN DDB_G0268158"/>
    <property type="match status" value="1"/>
</dbReference>
<accession>A0A0V1LX64</accession>
<organism evidence="2 3">
    <name type="scientific">Trichinella papuae</name>
    <dbReference type="NCBI Taxonomy" id="268474"/>
    <lineage>
        <taxon>Eukaryota</taxon>
        <taxon>Metazoa</taxon>
        <taxon>Ecdysozoa</taxon>
        <taxon>Nematoda</taxon>
        <taxon>Enoplea</taxon>
        <taxon>Dorylaimia</taxon>
        <taxon>Trichinellida</taxon>
        <taxon>Trichinellidae</taxon>
        <taxon>Trichinella</taxon>
    </lineage>
</organism>
<proteinExistence type="predicted"/>
<evidence type="ECO:0000259" key="1">
    <source>
        <dbReference type="Pfam" id="PF26055"/>
    </source>
</evidence>
<feature type="non-terminal residue" evidence="2">
    <location>
        <position position="60"/>
    </location>
</feature>
<protein>
    <recommendedName>
        <fullName evidence="1">DM2 domain-containing protein</fullName>
    </recommendedName>
</protein>
<evidence type="ECO:0000313" key="3">
    <source>
        <dbReference type="Proteomes" id="UP000054843"/>
    </source>
</evidence>
<dbReference type="InterPro" id="IPR058939">
    <property type="entry name" value="Mtase_EDM2"/>
</dbReference>